<dbReference type="Pfam" id="PF06985">
    <property type="entry name" value="HET"/>
    <property type="match status" value="1"/>
</dbReference>
<reference evidence="2 3" key="2">
    <citation type="submission" date="2021-10" db="EMBL/GenBank/DDBJ databases">
        <authorList>
            <person name="Piombo E."/>
        </authorList>
    </citation>
    <scope>NUCLEOTIDE SEQUENCE [LARGE SCALE GENOMIC DNA]</scope>
</reference>
<comment type="caution">
    <text evidence="2">The sequence shown here is derived from an EMBL/GenBank/DDBJ whole genome shotgun (WGS) entry which is preliminary data.</text>
</comment>
<dbReference type="PANTHER" id="PTHR24148:SF64">
    <property type="entry name" value="HETEROKARYON INCOMPATIBILITY DOMAIN-CONTAINING PROTEIN"/>
    <property type="match status" value="1"/>
</dbReference>
<keyword evidence="3" id="KW-1185">Reference proteome</keyword>
<accession>A0A9N9Z7J2</accession>
<protein>
    <recommendedName>
        <fullName evidence="1">Heterokaryon incompatibility domain-containing protein</fullName>
    </recommendedName>
</protein>
<proteinExistence type="predicted"/>
<gene>
    <name evidence="2" type="ORF">CSOL1703_00002444</name>
</gene>
<evidence type="ECO:0000259" key="1">
    <source>
        <dbReference type="Pfam" id="PF06985"/>
    </source>
</evidence>
<dbReference type="InterPro" id="IPR010730">
    <property type="entry name" value="HET"/>
</dbReference>
<dbReference type="PANTHER" id="PTHR24148">
    <property type="entry name" value="ANKYRIN REPEAT DOMAIN-CONTAINING PROTEIN 39 HOMOLOG-RELATED"/>
    <property type="match status" value="1"/>
</dbReference>
<dbReference type="OrthoDB" id="2157530at2759"/>
<reference evidence="3" key="1">
    <citation type="submission" date="2019-06" db="EMBL/GenBank/DDBJ databases">
        <authorList>
            <person name="Broberg M."/>
        </authorList>
    </citation>
    <scope>NUCLEOTIDE SEQUENCE [LARGE SCALE GENOMIC DNA]</scope>
</reference>
<dbReference type="InterPro" id="IPR052895">
    <property type="entry name" value="HetReg/Transcr_Mod"/>
</dbReference>
<dbReference type="AlphaFoldDB" id="A0A9N9Z7J2"/>
<sequence>MHTYKHQRLDDARSQIRLLKLHPGTGKLSGELFAVRLEGSAYPQYEPISYCWGSQKNQQVILLDGLTFFIGRNLYTALKRLRYTDSARVLWCDVLCIDQSNTAEKSVQIPLMRHIFQKGSRTVIWLGDHDRRTKGIFRMFETLERCYMEDDEARIPPEKWRRIKNQDHLDIPRWVRPLVSMVGFINDVQGENDLISLQKKDWMHRVWVIQEAAVSQEITVMCGKYATNWETIFRAHSISDGAWGMNFTNIISHRQAFQEADHQSFGSLVSDAMGARATDERDYIYGILGLLDPDSVFLKEIEPDYSANPLIFFHKVTKIALENTQDANIILLGNKNLSNKIPSWSWYPYSEHDKRYAGWEIREKEDLRATMDSTSKLAFLEHDRVLQLAGYSFGTVTRAGPAIPPEDEPFGAKQLCFIYKSVLTYFHSRSIAGADIERPYVNTSMTTTEAFYRSMLMRDTNEENDADLDDKLRMVKDLDELLRKKFSLLAEKPGLLSGPLAALYVWPRVLELTLRFVFESSQTECLKIVREYVHFHGYRAISTSEGYIGFATGSIHPQDKIFLLRGVHTPVVLRRANANWRIIGEIWIPGAMFGELWDESKCYDVMIE</sequence>
<organism evidence="2 3">
    <name type="scientific">Clonostachys solani</name>
    <dbReference type="NCBI Taxonomy" id="160281"/>
    <lineage>
        <taxon>Eukaryota</taxon>
        <taxon>Fungi</taxon>
        <taxon>Dikarya</taxon>
        <taxon>Ascomycota</taxon>
        <taxon>Pezizomycotina</taxon>
        <taxon>Sordariomycetes</taxon>
        <taxon>Hypocreomycetidae</taxon>
        <taxon>Hypocreales</taxon>
        <taxon>Bionectriaceae</taxon>
        <taxon>Clonostachys</taxon>
    </lineage>
</organism>
<dbReference type="Proteomes" id="UP000775872">
    <property type="component" value="Unassembled WGS sequence"/>
</dbReference>
<evidence type="ECO:0000313" key="2">
    <source>
        <dbReference type="EMBL" id="CAH0050472.1"/>
    </source>
</evidence>
<dbReference type="EMBL" id="CABFOC020000035">
    <property type="protein sequence ID" value="CAH0050472.1"/>
    <property type="molecule type" value="Genomic_DNA"/>
</dbReference>
<name>A0A9N9Z7J2_9HYPO</name>
<feature type="domain" description="Heterokaryon incompatibility" evidence="1">
    <location>
        <begin position="45"/>
        <end position="211"/>
    </location>
</feature>
<evidence type="ECO:0000313" key="3">
    <source>
        <dbReference type="Proteomes" id="UP000775872"/>
    </source>
</evidence>